<evidence type="ECO:0000256" key="1">
    <source>
        <dbReference type="SAM" id="Phobius"/>
    </source>
</evidence>
<proteinExistence type="predicted"/>
<feature type="transmembrane region" description="Helical" evidence="1">
    <location>
        <begin position="1346"/>
        <end position="1364"/>
    </location>
</feature>
<keyword evidence="1" id="KW-1133">Transmembrane helix</keyword>
<keyword evidence="1" id="KW-0812">Transmembrane</keyword>
<gene>
    <name evidence="2" type="ORF">MNBD_GAMMA09-3431</name>
</gene>
<evidence type="ECO:0000313" key="2">
    <source>
        <dbReference type="EMBL" id="VAW66153.1"/>
    </source>
</evidence>
<feature type="transmembrane region" description="Helical" evidence="1">
    <location>
        <begin position="1197"/>
        <end position="1226"/>
    </location>
</feature>
<feature type="transmembrane region" description="Helical" evidence="1">
    <location>
        <begin position="523"/>
        <end position="541"/>
    </location>
</feature>
<feature type="transmembrane region" description="Helical" evidence="1">
    <location>
        <begin position="703"/>
        <end position="721"/>
    </location>
</feature>
<keyword evidence="1" id="KW-0472">Membrane</keyword>
<sequence length="1402" mass="157677">MQKAEQEEVTFYYQIKKILINRLFITAIFIAASISTSFADLNESIPQDLKQWEPWVLKDQKSIQCPLVYNRNTNICAYPDRLTIDLKESSGYFEQEWTVYARSWVSLPGNNKIWPENVRVNQKSLPVISRNNRPSVELQEGRYKITGEFNWQQMPGSLSIPEETALIGLSIANKKIKQVDFRSGRLWLKSTSIKPHQNNRLDIQVFRKITDSIPLRVTTHIKLDVSGQQREIVLEGALLEGFSAGSVDSRLPSLIDKNGRLKIQIRPGQWWVEVAAYNSRPLKAIALNEFTKPWPDNEIWVLEAQPHLRLIKVLDKNSIDPSQTQLPQDWKALPAYTLKSGEQLRFDVLKRGDPEPEPDQLTLSKKIWLDFNGNGLTVNDKITGKLSREWRLNASDIRLGKVTLNGKPQFITENNNGREGVEVRHGNLDLSADSRIEGGLRSFSASGWDMDFTEVNAMLHLPVGWKLISVSGANADETWVKQWTLLDLFIVLLTSIVIYKIFGLKWGAIALITLILVWHEYGAPQYIWLNLVVAVALLRVIPVGRIFKVVRSYQIIVSIFLLIILLPFMVDQVRSALHPQLEFSNMSANSEYGRRNVEKEVFNAAGEAPAERLKSRVESDSPVMSFSSSVRPDKKLLSRSSVTEYALRREKAKQMVGVDPDAMIQTGPGLPSWNLQQYYISWDGPVRRDQKISMVLLSPGFHALFKVLQVCLVLLLAWRLLDIASFKLHGPNTGADKSSGNSTDSNDGKATTIKSVITVMLMSALFSMAPLDAEAAFPSEKLLQELQEELTKPAECLPECASIESMSINLTAKELSISLRLHAQEDVLLPLPVPIKQWLPEIISIDGKRATGLIRKDNSTLWLRVNKGLHRLKISGRVDHLNQLQFSFSLKPHGINLKIKGWTSQGMDKASYKITALTFFRIVDKSNTSVFADIEQTAIPVYAQVTRSISLGLEWYVTTRVVGLSGSAYPVILSIPLLEGESVITDNIKVKDAQAIITLASAGRSYSWTSKLKHRDQITLQASEKAPYIERWTLEVSPLWHIRYKGTPVIYHQRQGNNWRPEWSPWPGEKLLIQVDRPKGVKGKTLTIDSSTLTLQPGEQMTAAKLVFNLRSSLGGQHVIHLPADADLQSVKINKQNMPLRVTEQGLSLPVMPGKQNIEIEWRESRGISSVFKSSEINLGVESVNNVINIKPGYNRWVLFVAGPTMGPAVLFWGVFIVILIVAYALGRIKGTPLNSLQWMLLGTGLSASGPWVLAIVAVSIFALRLRGRLSTAQLSALLFNLMQLGLLLLVFVSVSTLLFVIQQGLLGSPDMQITGNGSYAYELNWFSDRINAALPLTTTISVADYIFRLMMLAWSIWLAFAVIKWAQWGWGCYTQGEYWRSRSASRDAKNKSEKEKHIKSD</sequence>
<feature type="transmembrane region" description="Helical" evidence="1">
    <location>
        <begin position="20"/>
        <end position="41"/>
    </location>
</feature>
<dbReference type="EMBL" id="UOFI01000074">
    <property type="protein sequence ID" value="VAW66153.1"/>
    <property type="molecule type" value="Genomic_DNA"/>
</dbReference>
<feature type="transmembrane region" description="Helical" evidence="1">
    <location>
        <begin position="1246"/>
        <end position="1266"/>
    </location>
</feature>
<protein>
    <submittedName>
        <fullName evidence="2">Uncharacterized protein</fullName>
    </submittedName>
</protein>
<feature type="transmembrane region" description="Helical" evidence="1">
    <location>
        <begin position="553"/>
        <end position="570"/>
    </location>
</feature>
<feature type="transmembrane region" description="Helical" evidence="1">
    <location>
        <begin position="1278"/>
        <end position="1302"/>
    </location>
</feature>
<organism evidence="2">
    <name type="scientific">hydrothermal vent metagenome</name>
    <dbReference type="NCBI Taxonomy" id="652676"/>
    <lineage>
        <taxon>unclassified sequences</taxon>
        <taxon>metagenomes</taxon>
        <taxon>ecological metagenomes</taxon>
    </lineage>
</organism>
<feature type="transmembrane region" description="Helical" evidence="1">
    <location>
        <begin position="488"/>
        <end position="517"/>
    </location>
</feature>
<accession>A0A3B0XPV6</accession>
<reference evidence="2" key="1">
    <citation type="submission" date="2018-06" db="EMBL/GenBank/DDBJ databases">
        <authorList>
            <person name="Zhirakovskaya E."/>
        </authorList>
    </citation>
    <scope>NUCLEOTIDE SEQUENCE</scope>
</reference>
<name>A0A3B0XPV6_9ZZZZ</name>